<feature type="domain" description="Large ribosomal subunit protein bL25 L25" evidence="7">
    <location>
        <begin position="8"/>
        <end position="98"/>
    </location>
</feature>
<keyword evidence="4 5" id="KW-0687">Ribonucleoprotein</keyword>
<dbReference type="Gene3D" id="2.170.120.20">
    <property type="entry name" value="Ribosomal protein L25, beta domain"/>
    <property type="match status" value="1"/>
</dbReference>
<dbReference type="Pfam" id="PF14693">
    <property type="entry name" value="Ribosomal_TL5_C"/>
    <property type="match status" value="1"/>
</dbReference>
<dbReference type="PANTHER" id="PTHR33284">
    <property type="entry name" value="RIBOSOMAL PROTEIN L25/GLN-TRNA SYNTHETASE, ANTI-CODON-BINDING DOMAIN-CONTAINING PROTEIN"/>
    <property type="match status" value="1"/>
</dbReference>
<dbReference type="Pfam" id="PF01386">
    <property type="entry name" value="Ribosomal_L25p"/>
    <property type="match status" value="1"/>
</dbReference>
<dbReference type="RefSeq" id="WP_324669132.1">
    <property type="nucleotide sequence ID" value="NZ_CP141614.1"/>
</dbReference>
<dbReference type="InterPro" id="IPR020057">
    <property type="entry name" value="Ribosomal_bL25_b-dom"/>
</dbReference>
<dbReference type="Gene3D" id="2.40.240.10">
    <property type="entry name" value="Ribosomal Protein L25, Chain P"/>
    <property type="match status" value="1"/>
</dbReference>
<dbReference type="EMBL" id="CP141614">
    <property type="protein sequence ID" value="WRP14758.1"/>
    <property type="molecule type" value="Genomic_DNA"/>
</dbReference>
<evidence type="ECO:0000259" key="7">
    <source>
        <dbReference type="Pfam" id="PF01386"/>
    </source>
</evidence>
<evidence type="ECO:0000256" key="2">
    <source>
        <dbReference type="ARBA" id="ARBA00022884"/>
    </source>
</evidence>
<dbReference type="InterPro" id="IPR020056">
    <property type="entry name" value="Rbsml_bL25/Gln-tRNA_synth_N"/>
</dbReference>
<dbReference type="HAMAP" id="MF_01334">
    <property type="entry name" value="Ribosomal_bL25_CTC"/>
    <property type="match status" value="1"/>
</dbReference>
<evidence type="ECO:0000259" key="8">
    <source>
        <dbReference type="Pfam" id="PF14693"/>
    </source>
</evidence>
<dbReference type="Proteomes" id="UP001333102">
    <property type="component" value="Chromosome"/>
</dbReference>
<protein>
    <recommendedName>
        <fullName evidence="5">Large ribosomal subunit protein bL25</fullName>
    </recommendedName>
    <alternativeName>
        <fullName evidence="5">General stress protein CTC</fullName>
    </alternativeName>
</protein>
<evidence type="ECO:0000256" key="4">
    <source>
        <dbReference type="ARBA" id="ARBA00023274"/>
    </source>
</evidence>
<dbReference type="InterPro" id="IPR029751">
    <property type="entry name" value="Ribosomal_L25_dom"/>
</dbReference>
<name>A0ABZ1BRC9_9FIRM</name>
<feature type="compositionally biased region" description="Basic and acidic residues" evidence="6">
    <location>
        <begin position="204"/>
        <end position="215"/>
    </location>
</feature>
<proteinExistence type="inferred from homology"/>
<evidence type="ECO:0000313" key="10">
    <source>
        <dbReference type="Proteomes" id="UP001333102"/>
    </source>
</evidence>
<dbReference type="SUPFAM" id="SSF50715">
    <property type="entry name" value="Ribosomal protein L25-like"/>
    <property type="match status" value="1"/>
</dbReference>
<accession>A0ABZ1BRC9</accession>
<keyword evidence="10" id="KW-1185">Reference proteome</keyword>
<dbReference type="NCBIfam" id="TIGR00731">
    <property type="entry name" value="bL25_bact_ctc"/>
    <property type="match status" value="1"/>
</dbReference>
<evidence type="ECO:0000256" key="1">
    <source>
        <dbReference type="ARBA" id="ARBA00022730"/>
    </source>
</evidence>
<feature type="domain" description="Large ribosomal subunit protein bL25 beta" evidence="8">
    <location>
        <begin position="107"/>
        <end position="188"/>
    </location>
</feature>
<feature type="region of interest" description="Disordered" evidence="6">
    <location>
        <begin position="188"/>
        <end position="222"/>
    </location>
</feature>
<evidence type="ECO:0000256" key="6">
    <source>
        <dbReference type="SAM" id="MobiDB-lite"/>
    </source>
</evidence>
<evidence type="ECO:0000256" key="5">
    <source>
        <dbReference type="HAMAP-Rule" id="MF_01334"/>
    </source>
</evidence>
<keyword evidence="2 5" id="KW-0694">RNA-binding</keyword>
<keyword evidence="1 5" id="KW-0699">rRNA-binding</keyword>
<gene>
    <name evidence="5" type="primary">rplY</name>
    <name evidence="5" type="synonym">ctc</name>
    <name evidence="9" type="ORF">VLY81_00880</name>
</gene>
<dbReference type="InterPro" id="IPR037121">
    <property type="entry name" value="Ribosomal_bL25_C"/>
</dbReference>
<keyword evidence="3 5" id="KW-0689">Ribosomal protein</keyword>
<comment type="subunit">
    <text evidence="5">Part of the 50S ribosomal subunit; part of the 5S rRNA/L5/L18/L25 subcomplex. Contacts the 5S rRNA. Binds to the 5S rRNA independently of L5 and L18.</text>
</comment>
<evidence type="ECO:0000256" key="3">
    <source>
        <dbReference type="ARBA" id="ARBA00022980"/>
    </source>
</evidence>
<dbReference type="PANTHER" id="PTHR33284:SF1">
    <property type="entry name" value="RIBOSOMAL PROTEIN L25_GLN-TRNA SYNTHETASE, ANTI-CODON-BINDING DOMAIN-CONTAINING PROTEIN"/>
    <property type="match status" value="1"/>
</dbReference>
<dbReference type="InterPro" id="IPR020930">
    <property type="entry name" value="Ribosomal_uL5_bac-type"/>
</dbReference>
<comment type="function">
    <text evidence="5">This is one of the proteins that binds to the 5S RNA in the ribosome where it forms part of the central protuberance.</text>
</comment>
<feature type="compositionally biased region" description="Low complexity" evidence="6">
    <location>
        <begin position="194"/>
        <end position="203"/>
    </location>
</feature>
<comment type="similarity">
    <text evidence="5">Belongs to the bacterial ribosomal protein bL25 family. CTC subfamily.</text>
</comment>
<reference evidence="10" key="1">
    <citation type="submission" date="2023-12" db="EMBL/GenBank/DDBJ databases">
        <title>Novel isolates from deep terrestrial aquifers shed light on the physiology and ecology of the class Limnochordia.</title>
        <authorList>
            <person name="Karnachuk O.V."/>
            <person name="Lukina A.P."/>
            <person name="Avakyan M.R."/>
            <person name="Kadnikov V."/>
            <person name="Begmatov S."/>
            <person name="Beletsky A.V."/>
            <person name="Mardanov A.V."/>
            <person name="Ravin N.V."/>
        </authorList>
    </citation>
    <scope>NUCLEOTIDE SEQUENCE [LARGE SCALE GENOMIC DNA]</scope>
    <source>
        <strain evidence="10">LN</strain>
    </source>
</reference>
<sequence length="222" mass="24074">MADELQIAVAARKTTGKGAARQLRRQGWVPGSLYGPSVSRTVQVRRSELERLLKVPGARTRLVRLVVQDGQPAGESYSVLIKEVQRDPVALDPLHVDFYAVPMDRPVRATVPVLLEGVETLERRGLVPAVGEREVEVECLPTAIPRYFTVDVAALEDGDSLTVADLQVPEGVQVLTDPETILVSAVATREQAGETAAPAATPAEPERITRARKAAEEEEEAQ</sequence>
<organism evidence="9 10">
    <name type="scientific">Geochorda subterranea</name>
    <dbReference type="NCBI Taxonomy" id="3109564"/>
    <lineage>
        <taxon>Bacteria</taxon>
        <taxon>Bacillati</taxon>
        <taxon>Bacillota</taxon>
        <taxon>Limnochordia</taxon>
        <taxon>Limnochordales</taxon>
        <taxon>Geochordaceae</taxon>
        <taxon>Geochorda</taxon>
    </lineage>
</organism>
<dbReference type="InterPro" id="IPR011035">
    <property type="entry name" value="Ribosomal_bL25/Gln-tRNA_synth"/>
</dbReference>
<dbReference type="InterPro" id="IPR001021">
    <property type="entry name" value="Ribosomal_bL25_long"/>
</dbReference>
<dbReference type="GO" id="GO:0005840">
    <property type="term" value="C:ribosome"/>
    <property type="evidence" value="ECO:0007669"/>
    <property type="project" value="UniProtKB-KW"/>
</dbReference>
<dbReference type="CDD" id="cd00495">
    <property type="entry name" value="Ribosomal_L25_TL5_CTC"/>
    <property type="match status" value="1"/>
</dbReference>
<evidence type="ECO:0000313" key="9">
    <source>
        <dbReference type="EMBL" id="WRP14758.1"/>
    </source>
</evidence>